<dbReference type="PANTHER" id="PTHR16305:SF28">
    <property type="entry name" value="GUANYLATE CYCLASE DOMAIN-CONTAINING PROTEIN"/>
    <property type="match status" value="1"/>
</dbReference>
<dbReference type="GO" id="GO:0009190">
    <property type="term" value="P:cyclic nucleotide biosynthetic process"/>
    <property type="evidence" value="ECO:0007669"/>
    <property type="project" value="InterPro"/>
</dbReference>
<dbReference type="AlphaFoldDB" id="A0A512B0E8"/>
<dbReference type="PANTHER" id="PTHR16305">
    <property type="entry name" value="TESTICULAR SOLUBLE ADENYLYL CYCLASE"/>
    <property type="match status" value="1"/>
</dbReference>
<keyword evidence="5" id="KW-1185">Reference proteome</keyword>
<dbReference type="GO" id="GO:0005524">
    <property type="term" value="F:ATP binding"/>
    <property type="evidence" value="ECO:0007669"/>
    <property type="project" value="UniProtKB-KW"/>
</dbReference>
<reference evidence="4 5" key="1">
    <citation type="submission" date="2019-07" db="EMBL/GenBank/DDBJ databases">
        <title>Whole genome shotgun sequence of Adhaeribacter aerolatus NBRC 106133.</title>
        <authorList>
            <person name="Hosoyama A."/>
            <person name="Uohara A."/>
            <person name="Ohji S."/>
            <person name="Ichikawa N."/>
        </authorList>
    </citation>
    <scope>NUCLEOTIDE SEQUENCE [LARGE SCALE GENOMIC DNA]</scope>
    <source>
        <strain evidence="4 5">NBRC 106133</strain>
    </source>
</reference>
<evidence type="ECO:0000313" key="5">
    <source>
        <dbReference type="Proteomes" id="UP000321532"/>
    </source>
</evidence>
<dbReference type="InterPro" id="IPR001054">
    <property type="entry name" value="A/G_cyclase"/>
</dbReference>
<dbReference type="Gene3D" id="3.30.70.1230">
    <property type="entry name" value="Nucleotide cyclase"/>
    <property type="match status" value="1"/>
</dbReference>
<dbReference type="SUPFAM" id="SSF55073">
    <property type="entry name" value="Nucleotide cyclase"/>
    <property type="match status" value="1"/>
</dbReference>
<protein>
    <recommendedName>
        <fullName evidence="3">Guanylate cyclase domain-containing protein</fullName>
    </recommendedName>
</protein>
<dbReference type="CDD" id="cd07302">
    <property type="entry name" value="CHD"/>
    <property type="match status" value="1"/>
</dbReference>
<gene>
    <name evidence="4" type="ORF">AAE02nite_30990</name>
</gene>
<evidence type="ECO:0000259" key="3">
    <source>
        <dbReference type="PROSITE" id="PS50125"/>
    </source>
</evidence>
<dbReference type="GO" id="GO:0005737">
    <property type="term" value="C:cytoplasm"/>
    <property type="evidence" value="ECO:0007669"/>
    <property type="project" value="TreeGrafter"/>
</dbReference>
<dbReference type="Gene3D" id="3.40.50.300">
    <property type="entry name" value="P-loop containing nucleotide triphosphate hydrolases"/>
    <property type="match status" value="1"/>
</dbReference>
<keyword evidence="2" id="KW-0067">ATP-binding</keyword>
<dbReference type="SUPFAM" id="SSF52540">
    <property type="entry name" value="P-loop containing nucleoside triphosphate hydrolases"/>
    <property type="match status" value="1"/>
</dbReference>
<dbReference type="GO" id="GO:0035556">
    <property type="term" value="P:intracellular signal transduction"/>
    <property type="evidence" value="ECO:0007669"/>
    <property type="project" value="InterPro"/>
</dbReference>
<dbReference type="PROSITE" id="PS50125">
    <property type="entry name" value="GUANYLATE_CYCLASE_2"/>
    <property type="match status" value="1"/>
</dbReference>
<dbReference type="InterPro" id="IPR027417">
    <property type="entry name" value="P-loop_NTPase"/>
</dbReference>
<dbReference type="InterPro" id="IPR029787">
    <property type="entry name" value="Nucleotide_cyclase"/>
</dbReference>
<dbReference type="EMBL" id="BJYS01000023">
    <property type="protein sequence ID" value="GEO05435.1"/>
    <property type="molecule type" value="Genomic_DNA"/>
</dbReference>
<sequence length="1028" mass="114740">MVLKYDGLLNQVWMDEKDSNLLICFGPPPSAHMDNPERSVRLALEIHHLLNKSGYVNTIGISGGMAYCGILGNDILRQYTVIGDVVNLSARITSIAQNKVLCDKATYHASNKIVNYEAPLIQNIKGFAEPVSLYEPKNLLEHNQNALNIPQSVGRHAELTQLMDAFNNTLSGKSACILLEGDSGMGKTRLLEDFKAQVLPGQGVLLPTSGDFISRHTPYIIWVNIFSTLLGLNQVTSAKDKQEALKVIEAKYGGKACLLNVVLQSNYKDSEEVKSLTESQKVVVTHHFLFQILEEESRKQPLVIVIDDAQWMVDEASWNLIKAVNADLNSCLLVMSFQKTEGFPEVKALQDKNAQRIILQELPDEAIDKLIYAKLNTKRISDEVSELVKKIAKGNPFFCLELAGSLLDQELLSFENDSCAFNTDVSIHKLSMPETVRGAVRQRIDRLNHGSQLSLKVASVVGNRFGKKIVTSIYPIKTERKLVPAFLQDAEKAGFINTQVVDNLEGYLFNNATTSEVAYEMTLAEQRRYLHRVSAEWYENNFRENLYPYYVRLADHWLKAGDNNKASDYHEKEAIRLFRLGFVKQALAVGLEGVKLLNPAFDWEQATLGQKIGEHLAFIHTYMQTRSIESLLDQKQLNNSNTEKVIKILLELAPFAHQSQQVELFAFMSIMCLRLTLEEGNGQSAAEVYSMYAIIHKSLTNDSAAALAWSNLALAVDKKNNHTLQARVSFIHGWFIAHWLVPHKDLIAIANEGADAGFKSGDILFGCFSLSLAVVLKSTAGLPLSEVITTAENHLIRNNHTVLNAAFHLVHEAQVAKALQGRTTAFTSLTDNQYEETKDLASICNTDLYNQIGYYLISKLKLNAHFGNWEEAIKWGNQALPLLPAFAHQPGEIDLEQFYTIAALYRATETSDQASDKLMHIANTSIHKISAWATLSPGNFSHKLLLLQGIREGLNGDLAVAEQMFELAAEKALTVGYIQDRALAYEHLARIQKRFGVNTEKALKASLDAYSSWGATGKVKYLHEQFTD</sequence>
<evidence type="ECO:0000313" key="4">
    <source>
        <dbReference type="EMBL" id="GEO05435.1"/>
    </source>
</evidence>
<dbReference type="Pfam" id="PF13191">
    <property type="entry name" value="AAA_16"/>
    <property type="match status" value="1"/>
</dbReference>
<comment type="caution">
    <text evidence="4">The sequence shown here is derived from an EMBL/GenBank/DDBJ whole genome shotgun (WGS) entry which is preliminary data.</text>
</comment>
<dbReference type="InterPro" id="IPR041664">
    <property type="entry name" value="AAA_16"/>
</dbReference>
<feature type="domain" description="Guanylate cyclase" evidence="3">
    <location>
        <begin position="21"/>
        <end position="93"/>
    </location>
</feature>
<dbReference type="GO" id="GO:0004016">
    <property type="term" value="F:adenylate cyclase activity"/>
    <property type="evidence" value="ECO:0007669"/>
    <property type="project" value="TreeGrafter"/>
</dbReference>
<proteinExistence type="predicted"/>
<evidence type="ECO:0000256" key="2">
    <source>
        <dbReference type="ARBA" id="ARBA00022840"/>
    </source>
</evidence>
<evidence type="ECO:0000256" key="1">
    <source>
        <dbReference type="ARBA" id="ARBA00022741"/>
    </source>
</evidence>
<keyword evidence="1" id="KW-0547">Nucleotide-binding</keyword>
<name>A0A512B0E8_9BACT</name>
<accession>A0A512B0E8</accession>
<dbReference type="Proteomes" id="UP000321532">
    <property type="component" value="Unassembled WGS sequence"/>
</dbReference>
<organism evidence="4 5">
    <name type="scientific">Adhaeribacter aerolatus</name>
    <dbReference type="NCBI Taxonomy" id="670289"/>
    <lineage>
        <taxon>Bacteria</taxon>
        <taxon>Pseudomonadati</taxon>
        <taxon>Bacteroidota</taxon>
        <taxon>Cytophagia</taxon>
        <taxon>Cytophagales</taxon>
        <taxon>Hymenobacteraceae</taxon>
        <taxon>Adhaeribacter</taxon>
    </lineage>
</organism>